<dbReference type="Gene3D" id="2.50.20.10">
    <property type="entry name" value="Lipoprotein localisation LolA/LolB/LppX"/>
    <property type="match status" value="1"/>
</dbReference>
<accession>A0A3M0G0I6</accession>
<dbReference type="EMBL" id="REFW01000004">
    <property type="protein sequence ID" value="RMB58434.1"/>
    <property type="molecule type" value="Genomic_DNA"/>
</dbReference>
<sequence length="372" mass="39500">MLQSSVAAITILASVLAIAFLVAPEPQMVASAVKQAREQFSLSATAVSVNESVGAVLFAHERGASFGPSRHQSARPMMVSDALPITRAAASAMLEGEGPTHSGMQRVYISAGDGGFHEAQVRVDEVEGEGTSLVVLDATGQRFMSWFVPSGSCCQAGEGPPWTFWKYRGSDQVAGRWADVIEARDEEKHRVARWWVDPGSGLVLWSERYGADGAPTIMSGFKDIQIGKAHLAQDHVQLVSMNPVSSTGSKGWCTGLPQCPASLAGLPLVTHASSSSVRGERSMRLFYSDGFRSVSVVWSEGQLPGAKPIQDHAAGFPDVAVWQVGDGIVSVASNGSPEMLQEASSQLPGEQLWDPSVLERIGRGLSRLAGIN</sequence>
<organism evidence="1 2">
    <name type="scientific">Tessaracoccus antarcticus</name>
    <dbReference type="NCBI Taxonomy" id="2479848"/>
    <lineage>
        <taxon>Bacteria</taxon>
        <taxon>Bacillati</taxon>
        <taxon>Actinomycetota</taxon>
        <taxon>Actinomycetes</taxon>
        <taxon>Propionibacteriales</taxon>
        <taxon>Propionibacteriaceae</taxon>
        <taxon>Tessaracoccus</taxon>
    </lineage>
</organism>
<protein>
    <recommendedName>
        <fullName evidence="3">MucB/RseB N-terminal domain-containing protein</fullName>
    </recommendedName>
</protein>
<dbReference type="Proteomes" id="UP000275256">
    <property type="component" value="Unassembled WGS sequence"/>
</dbReference>
<proteinExistence type="predicted"/>
<evidence type="ECO:0000313" key="2">
    <source>
        <dbReference type="Proteomes" id="UP000275256"/>
    </source>
</evidence>
<dbReference type="AlphaFoldDB" id="A0A3M0G0I6"/>
<comment type="caution">
    <text evidence="1">The sequence shown here is derived from an EMBL/GenBank/DDBJ whole genome shotgun (WGS) entry which is preliminary data.</text>
</comment>
<evidence type="ECO:0000313" key="1">
    <source>
        <dbReference type="EMBL" id="RMB58434.1"/>
    </source>
</evidence>
<dbReference type="OrthoDB" id="3743969at2"/>
<name>A0A3M0G0I6_9ACTN</name>
<gene>
    <name evidence="1" type="ORF">EAX62_14700</name>
</gene>
<evidence type="ECO:0008006" key="3">
    <source>
        <dbReference type="Google" id="ProtNLM"/>
    </source>
</evidence>
<keyword evidence="2" id="KW-1185">Reference proteome</keyword>
<reference evidence="1 2" key="1">
    <citation type="submission" date="2018-10" db="EMBL/GenBank/DDBJ databases">
        <title>Tessaracoccus antarcticuss sp. nov., isolated from sediment.</title>
        <authorList>
            <person name="Zhou L.Y."/>
            <person name="Du Z.J."/>
        </authorList>
    </citation>
    <scope>NUCLEOTIDE SEQUENCE [LARGE SCALE GENOMIC DNA]</scope>
    <source>
        <strain evidence="1 2">JDX10</strain>
    </source>
</reference>